<evidence type="ECO:0000256" key="3">
    <source>
        <dbReference type="SAM" id="MobiDB-lite"/>
    </source>
</evidence>
<dbReference type="Proteomes" id="UP000797356">
    <property type="component" value="Chromosome 6"/>
</dbReference>
<dbReference type="PANTHER" id="PTHR45639">
    <property type="entry name" value="HSC70CB, ISOFORM G-RELATED"/>
    <property type="match status" value="1"/>
</dbReference>
<dbReference type="GO" id="GO:0140662">
    <property type="term" value="F:ATP-dependent protein folding chaperone"/>
    <property type="evidence" value="ECO:0007669"/>
    <property type="project" value="InterPro"/>
</dbReference>
<dbReference type="Gene3D" id="3.30.420.40">
    <property type="match status" value="1"/>
</dbReference>
<dbReference type="InterPro" id="IPR013126">
    <property type="entry name" value="Hsp_70_fam"/>
</dbReference>
<dbReference type="PANTHER" id="PTHR45639:SF10">
    <property type="entry name" value="HEAT SHOCK 70 KDA PROTEIN 16 ISOFORM X1"/>
    <property type="match status" value="1"/>
</dbReference>
<proteinExistence type="predicted"/>
<dbReference type="EMBL" id="CM017877">
    <property type="protein sequence ID" value="KAG1348032.1"/>
    <property type="molecule type" value="Genomic_DNA"/>
</dbReference>
<dbReference type="GO" id="GO:0005829">
    <property type="term" value="C:cytosol"/>
    <property type="evidence" value="ECO:0007669"/>
    <property type="project" value="TreeGrafter"/>
</dbReference>
<reference evidence="4" key="2">
    <citation type="submission" date="2019-07" db="EMBL/GenBank/DDBJ databases">
        <authorList>
            <person name="Yang Y."/>
            <person name="Bocs S."/>
            <person name="Baudouin L."/>
        </authorList>
    </citation>
    <scope>NUCLEOTIDE SEQUENCE</scope>
    <source>
        <tissue evidence="4">Spear leaf of Hainan Tall coconut</tissue>
    </source>
</reference>
<evidence type="ECO:0000313" key="4">
    <source>
        <dbReference type="EMBL" id="KAG1348032.1"/>
    </source>
</evidence>
<evidence type="ECO:0000256" key="1">
    <source>
        <dbReference type="ARBA" id="ARBA00022741"/>
    </source>
</evidence>
<reference evidence="4" key="1">
    <citation type="journal article" date="2017" name="Gigascience">
        <title>The genome draft of coconut (Cocos nucifera).</title>
        <authorList>
            <person name="Xiao Y."/>
            <person name="Xu P."/>
            <person name="Fan H."/>
            <person name="Baudouin L."/>
            <person name="Xia W."/>
            <person name="Bocs S."/>
            <person name="Xu J."/>
            <person name="Li Q."/>
            <person name="Guo A."/>
            <person name="Zhou L."/>
            <person name="Li J."/>
            <person name="Wu Y."/>
            <person name="Ma Z."/>
            <person name="Armero A."/>
            <person name="Issali A.E."/>
            <person name="Liu N."/>
            <person name="Peng M."/>
            <person name="Yang Y."/>
        </authorList>
    </citation>
    <scope>NUCLEOTIDE SEQUENCE</scope>
    <source>
        <tissue evidence="4">Spear leaf of Hainan Tall coconut</tissue>
    </source>
</reference>
<keyword evidence="1" id="KW-0547">Nucleotide-binding</keyword>
<dbReference type="InterPro" id="IPR043129">
    <property type="entry name" value="ATPase_NBD"/>
</dbReference>
<sequence>MTLVLSFFTDDPDSEYRSFSQLLAGAIDFPVATPPRRGRDGVGSKMGMVGFNIGNDNCMITTMKQRGIDILLNDESKRETPTMVSFGKKQHFLGSTGATSATMNPRSTISQVKRLIRIVRRCCTCAHRRSREVPMLALEGFRKVEDSRAIGKSSKEQKENRHREGFERTKIK</sequence>
<accession>A0A8K0IDU7</accession>
<dbReference type="AlphaFoldDB" id="A0A8K0IDU7"/>
<gene>
    <name evidence="4" type="ORF">COCNU_06G018610</name>
</gene>
<evidence type="ECO:0000256" key="2">
    <source>
        <dbReference type="ARBA" id="ARBA00022840"/>
    </source>
</evidence>
<protein>
    <submittedName>
        <fullName evidence="4">Uncharacterized protein</fullName>
    </submittedName>
</protein>
<organism evidence="4 5">
    <name type="scientific">Cocos nucifera</name>
    <name type="common">Coconut palm</name>
    <dbReference type="NCBI Taxonomy" id="13894"/>
    <lineage>
        <taxon>Eukaryota</taxon>
        <taxon>Viridiplantae</taxon>
        <taxon>Streptophyta</taxon>
        <taxon>Embryophyta</taxon>
        <taxon>Tracheophyta</taxon>
        <taxon>Spermatophyta</taxon>
        <taxon>Magnoliopsida</taxon>
        <taxon>Liliopsida</taxon>
        <taxon>Arecaceae</taxon>
        <taxon>Arecoideae</taxon>
        <taxon>Cocoseae</taxon>
        <taxon>Attaleinae</taxon>
        <taxon>Cocos</taxon>
    </lineage>
</organism>
<dbReference type="GO" id="GO:0005524">
    <property type="term" value="F:ATP binding"/>
    <property type="evidence" value="ECO:0007669"/>
    <property type="project" value="UniProtKB-KW"/>
</dbReference>
<keyword evidence="5" id="KW-1185">Reference proteome</keyword>
<name>A0A8K0IDU7_COCNU</name>
<evidence type="ECO:0000313" key="5">
    <source>
        <dbReference type="Proteomes" id="UP000797356"/>
    </source>
</evidence>
<dbReference type="Gene3D" id="3.30.30.30">
    <property type="match status" value="1"/>
</dbReference>
<comment type="caution">
    <text evidence="4">The sequence shown here is derived from an EMBL/GenBank/DDBJ whole genome shotgun (WGS) entry which is preliminary data.</text>
</comment>
<dbReference type="Pfam" id="PF00012">
    <property type="entry name" value="HSP70"/>
    <property type="match status" value="1"/>
</dbReference>
<feature type="region of interest" description="Disordered" evidence="3">
    <location>
        <begin position="146"/>
        <end position="172"/>
    </location>
</feature>
<keyword evidence="2" id="KW-0067">ATP-binding</keyword>
<dbReference type="OrthoDB" id="1711855at2759"/>
<dbReference type="SUPFAM" id="SSF53067">
    <property type="entry name" value="Actin-like ATPase domain"/>
    <property type="match status" value="1"/>
</dbReference>
<dbReference type="GO" id="GO:0005634">
    <property type="term" value="C:nucleus"/>
    <property type="evidence" value="ECO:0007669"/>
    <property type="project" value="TreeGrafter"/>
</dbReference>